<name>A0ABX8Z655_9NEIS</name>
<keyword evidence="2" id="KW-1185">Reference proteome</keyword>
<reference evidence="1 2" key="1">
    <citation type="submission" date="2021-08" db="EMBL/GenBank/DDBJ databases">
        <title>complete genome sequencing of Deefgea sp. D25.</title>
        <authorList>
            <person name="Bae J.-W."/>
            <person name="Gim D.-H."/>
        </authorList>
    </citation>
    <scope>NUCLEOTIDE SEQUENCE [LARGE SCALE GENOMIC DNA]</scope>
    <source>
        <strain evidence="1 2">D25</strain>
    </source>
</reference>
<evidence type="ECO:0000313" key="1">
    <source>
        <dbReference type="EMBL" id="QZA77860.1"/>
    </source>
</evidence>
<protein>
    <submittedName>
        <fullName evidence="1">Uncharacterized protein</fullName>
    </submittedName>
</protein>
<sequence>MMQSKTPLYFATILCCIGSAQSKELIIRANVSEQCQTKWESASERMPPKVQLSCLSSKQKPAVKTYPNKEASWPSTVYDF</sequence>
<organism evidence="1 2">
    <name type="scientific">Deefgea tanakiae</name>
    <dbReference type="NCBI Taxonomy" id="2865840"/>
    <lineage>
        <taxon>Bacteria</taxon>
        <taxon>Pseudomonadati</taxon>
        <taxon>Pseudomonadota</taxon>
        <taxon>Betaproteobacteria</taxon>
        <taxon>Neisseriales</taxon>
        <taxon>Chitinibacteraceae</taxon>
        <taxon>Deefgea</taxon>
    </lineage>
</organism>
<dbReference type="Proteomes" id="UP000825679">
    <property type="component" value="Chromosome"/>
</dbReference>
<accession>A0ABX8Z655</accession>
<evidence type="ECO:0000313" key="2">
    <source>
        <dbReference type="Proteomes" id="UP000825679"/>
    </source>
</evidence>
<gene>
    <name evidence="1" type="ORF">K4H28_16600</name>
</gene>
<dbReference type="EMBL" id="CP081150">
    <property type="protein sequence ID" value="QZA77860.1"/>
    <property type="molecule type" value="Genomic_DNA"/>
</dbReference>
<proteinExistence type="predicted"/>
<dbReference type="RefSeq" id="WP_221006239.1">
    <property type="nucleotide sequence ID" value="NZ_CP081150.1"/>
</dbReference>